<dbReference type="AlphaFoldDB" id="A0A8S1MU92"/>
<keyword evidence="2" id="KW-1185">Reference proteome</keyword>
<organism evidence="1 2">
    <name type="scientific">Paramecium sonneborni</name>
    <dbReference type="NCBI Taxonomy" id="65129"/>
    <lineage>
        <taxon>Eukaryota</taxon>
        <taxon>Sar</taxon>
        <taxon>Alveolata</taxon>
        <taxon>Ciliophora</taxon>
        <taxon>Intramacronucleata</taxon>
        <taxon>Oligohymenophorea</taxon>
        <taxon>Peniculida</taxon>
        <taxon>Parameciidae</taxon>
        <taxon>Paramecium</taxon>
    </lineage>
</organism>
<evidence type="ECO:0000313" key="1">
    <source>
        <dbReference type="EMBL" id="CAD8081741.1"/>
    </source>
</evidence>
<name>A0A8S1MU92_9CILI</name>
<proteinExistence type="predicted"/>
<gene>
    <name evidence="1" type="ORF">PSON_ATCC_30995.1.T0420195</name>
</gene>
<protein>
    <submittedName>
        <fullName evidence="1">Uncharacterized protein</fullName>
    </submittedName>
</protein>
<dbReference type="EMBL" id="CAJJDN010000042">
    <property type="protein sequence ID" value="CAD8081741.1"/>
    <property type="molecule type" value="Genomic_DNA"/>
</dbReference>
<comment type="caution">
    <text evidence="1">The sequence shown here is derived from an EMBL/GenBank/DDBJ whole genome shotgun (WGS) entry which is preliminary data.</text>
</comment>
<evidence type="ECO:0000313" key="2">
    <source>
        <dbReference type="Proteomes" id="UP000692954"/>
    </source>
</evidence>
<accession>A0A8S1MU92</accession>
<dbReference type="Proteomes" id="UP000692954">
    <property type="component" value="Unassembled WGS sequence"/>
</dbReference>
<reference evidence="1" key="1">
    <citation type="submission" date="2021-01" db="EMBL/GenBank/DDBJ databases">
        <authorList>
            <consortium name="Genoscope - CEA"/>
            <person name="William W."/>
        </authorList>
    </citation>
    <scope>NUCLEOTIDE SEQUENCE</scope>
</reference>
<sequence>MNHNFLNLNHWKLRLSKIFPEKIFRPELLYDTLVIQEEEFIST</sequence>